<accession>A0A7J5ZT93</accession>
<organism evidence="2 3">
    <name type="scientific">Ameiurus melas</name>
    <name type="common">Black bullhead</name>
    <name type="synonym">Silurus melas</name>
    <dbReference type="NCBI Taxonomy" id="219545"/>
    <lineage>
        <taxon>Eukaryota</taxon>
        <taxon>Metazoa</taxon>
        <taxon>Chordata</taxon>
        <taxon>Craniata</taxon>
        <taxon>Vertebrata</taxon>
        <taxon>Euteleostomi</taxon>
        <taxon>Actinopterygii</taxon>
        <taxon>Neopterygii</taxon>
        <taxon>Teleostei</taxon>
        <taxon>Ostariophysi</taxon>
        <taxon>Siluriformes</taxon>
        <taxon>Ictaluridae</taxon>
        <taxon>Ameiurus</taxon>
    </lineage>
</organism>
<evidence type="ECO:0000313" key="2">
    <source>
        <dbReference type="EMBL" id="KAF4073141.1"/>
    </source>
</evidence>
<gene>
    <name evidence="2" type="ORF">AMELA_G00255410</name>
</gene>
<dbReference type="AlphaFoldDB" id="A0A7J5ZT93"/>
<feature type="region of interest" description="Disordered" evidence="1">
    <location>
        <begin position="49"/>
        <end position="71"/>
    </location>
</feature>
<reference evidence="2 3" key="1">
    <citation type="submission" date="2020-02" db="EMBL/GenBank/DDBJ databases">
        <title>A chromosome-scale genome assembly of the black bullhead catfish (Ameiurus melas).</title>
        <authorList>
            <person name="Wen M."/>
            <person name="Zham M."/>
            <person name="Cabau C."/>
            <person name="Klopp C."/>
            <person name="Donnadieu C."/>
            <person name="Roques C."/>
            <person name="Bouchez O."/>
            <person name="Lampietro C."/>
            <person name="Jouanno E."/>
            <person name="Herpin A."/>
            <person name="Louis A."/>
            <person name="Berthelot C."/>
            <person name="Parey E."/>
            <person name="Roest-Crollius H."/>
            <person name="Braasch I."/>
            <person name="Postlethwait J."/>
            <person name="Robinson-Rechavi M."/>
            <person name="Echchiki A."/>
            <person name="Begum T."/>
            <person name="Montfort J."/>
            <person name="Schartl M."/>
            <person name="Bobe J."/>
            <person name="Guiguen Y."/>
        </authorList>
    </citation>
    <scope>NUCLEOTIDE SEQUENCE [LARGE SCALE GENOMIC DNA]</scope>
    <source>
        <strain evidence="2">M_S1</strain>
        <tissue evidence="2">Blood</tissue>
    </source>
</reference>
<protein>
    <submittedName>
        <fullName evidence="2">Uncharacterized protein</fullName>
    </submittedName>
</protein>
<comment type="caution">
    <text evidence="2">The sequence shown here is derived from an EMBL/GenBank/DDBJ whole genome shotgun (WGS) entry which is preliminary data.</text>
</comment>
<feature type="compositionally biased region" description="Basic and acidic residues" evidence="1">
    <location>
        <begin position="58"/>
        <end position="71"/>
    </location>
</feature>
<proteinExistence type="predicted"/>
<name>A0A7J5ZT93_AMEME</name>
<keyword evidence="3" id="KW-1185">Reference proteome</keyword>
<sequence>MERQETDRATLMTNISLSDFIDPSNMSECLYTSRENDCTLLETKNISSTSHRQSSNINRDEDNINDTEKRKRDESLPIMVLNVSDNQDCSLDKGKEKALCVTADTCTINQRDYSSKHSCSQQEITGSTDLRNSDSEAITDFASSDEVLVQLKIEKDFDLKGSSIFHSDLNQKSVLTDHEMIMLKHGKETSTFMENYSMTILPGHLDELSNKIALESHTAKLCEGLRLCGKKDCEIVYQTAVYSPSAEIKVAPDRDLYQESNSSPLQKLSSNCSIESQVRTGEAPKKRRLETNKKVNNANKDNLSEREIMTASLVQEKDHSYFTAVITPATQIHILPVPETKIQTMISGSLVTDTKKKKSAKSKGPPPPVMKKPKNPFGKDVAHAKDKPRPYSELLQKNIKTGRRESALHHVTEDPHKSHLDLEKKAKMKGPPPPVPKKPLNPFVAIERNIVLPINASISKDTTGTLTRECCDYKPYMHRTVHEEEPKTIFAINRDNFLVTYSNSNTLDENVFLSFRPELVRQTGNAHMKRMQQSSICNVGNWENKVLEMTKTSDVKKSFSCQMERILSPKKGESLFIYLFIFRPFMSNKKCRGVC</sequence>
<evidence type="ECO:0000256" key="1">
    <source>
        <dbReference type="SAM" id="MobiDB-lite"/>
    </source>
</evidence>
<feature type="region of interest" description="Disordered" evidence="1">
    <location>
        <begin position="350"/>
        <end position="385"/>
    </location>
</feature>
<evidence type="ECO:0000313" key="3">
    <source>
        <dbReference type="Proteomes" id="UP000593565"/>
    </source>
</evidence>
<dbReference type="Proteomes" id="UP000593565">
    <property type="component" value="Unassembled WGS sequence"/>
</dbReference>
<dbReference type="EMBL" id="JAAGNN010000024">
    <property type="protein sequence ID" value="KAF4073141.1"/>
    <property type="molecule type" value="Genomic_DNA"/>
</dbReference>